<evidence type="ECO:0000313" key="2">
    <source>
        <dbReference type="EnsemblMetazoa" id="G34122.1:cds"/>
    </source>
</evidence>
<feature type="compositionally biased region" description="Acidic residues" evidence="1">
    <location>
        <begin position="13"/>
        <end position="22"/>
    </location>
</feature>
<feature type="compositionally biased region" description="Polar residues" evidence="1">
    <location>
        <begin position="36"/>
        <end position="46"/>
    </location>
</feature>
<evidence type="ECO:0000256" key="1">
    <source>
        <dbReference type="SAM" id="MobiDB-lite"/>
    </source>
</evidence>
<dbReference type="EnsemblMetazoa" id="G34122.1">
    <property type="protein sequence ID" value="G34122.1:cds"/>
    <property type="gene ID" value="G34122"/>
</dbReference>
<feature type="compositionally biased region" description="Basic and acidic residues" evidence="1">
    <location>
        <begin position="47"/>
        <end position="68"/>
    </location>
</feature>
<protein>
    <submittedName>
        <fullName evidence="2">Uncharacterized protein</fullName>
    </submittedName>
</protein>
<dbReference type="AlphaFoldDB" id="A0A8W8MLD0"/>
<keyword evidence="3" id="KW-1185">Reference proteome</keyword>
<reference evidence="2" key="1">
    <citation type="submission" date="2022-08" db="UniProtKB">
        <authorList>
            <consortium name="EnsemblMetazoa"/>
        </authorList>
    </citation>
    <scope>IDENTIFICATION</scope>
    <source>
        <strain evidence="2">05x7-T-G4-1.051#20</strain>
    </source>
</reference>
<name>A0A8W8MLD0_MAGGI</name>
<evidence type="ECO:0000313" key="3">
    <source>
        <dbReference type="Proteomes" id="UP000005408"/>
    </source>
</evidence>
<organism evidence="2 3">
    <name type="scientific">Magallana gigas</name>
    <name type="common">Pacific oyster</name>
    <name type="synonym">Crassostrea gigas</name>
    <dbReference type="NCBI Taxonomy" id="29159"/>
    <lineage>
        <taxon>Eukaryota</taxon>
        <taxon>Metazoa</taxon>
        <taxon>Spiralia</taxon>
        <taxon>Lophotrochozoa</taxon>
        <taxon>Mollusca</taxon>
        <taxon>Bivalvia</taxon>
        <taxon>Autobranchia</taxon>
        <taxon>Pteriomorphia</taxon>
        <taxon>Ostreida</taxon>
        <taxon>Ostreoidea</taxon>
        <taxon>Ostreidae</taxon>
        <taxon>Magallana</taxon>
    </lineage>
</organism>
<accession>A0A8W8MLD0</accession>
<proteinExistence type="predicted"/>
<sequence length="238" mass="27747">MASARSEHPSGREEEEMESIDNLEERAMSDPRPSPRSLTSFSQSGKKFSDKSRLRPDPKREWPMKLEMPKQGTNTNSQQLHSSLGSLQPGFERNKFVKLPRVSHPKVEIPQALVPMTSDDEDIPLSKICELIRDLPELVKAQIMKYQRIAEQNRPTRLKINSEFQRIVTLQAIVIGNNETLLLYPSFIKFMKKHFPLDLVETHAKMIEMSETRRNVIGWMYQFERTFCKHPCIRSFNY</sequence>
<dbReference type="Proteomes" id="UP000005408">
    <property type="component" value="Unassembled WGS sequence"/>
</dbReference>
<feature type="region of interest" description="Disordered" evidence="1">
    <location>
        <begin position="1"/>
        <end position="82"/>
    </location>
</feature>
<feature type="compositionally biased region" description="Basic and acidic residues" evidence="1">
    <location>
        <begin position="1"/>
        <end position="12"/>
    </location>
</feature>